<sequence>MYEYFYILHLFKATFYFICHLTETNSFNLKFLIKIVFLIFPLLIFSQHSSKMSVRINTEEKTLLIHQVLTFNNTSNDTLKHIILNDWNNAFSSKSSALAKKYSDEFVRAFHLASEKERGFTSIKTVVDANYQSVNWKRPNEKVDLVKLELNQPILPLSKQTFTLVYEVKIPDAKFTRYGYDNNGRITLKNWYLNPSRYEHKQFVQQSNENLDDIPNTSSDFEIEFELPSKYNLSSNLLVINSFELEKTKKILLKAKNKSEVIITIQPSNTYQTYKNEIIEVSCGIEDNRVSDIDKAIIFDKVSRFTASKLGLPLTSKILISQEDYARQPFYGLNQLPSFLSPFSNELMFELKFLKTYLNNYLKENLNLNQRRDYWIYDGIQMFIMMQYADEYFPELKMTGNVANLKILKSYHFINLDFNQQYNYLYMLMARKNLDQALNEPKNRLIKFNEQIASKYRAGLSLKYLDSYLGNEIVHNTIKEFIQENQFLGTNSRQFETILIKNSPKDIDWFFRTVIETRDLIDYKFGKVTKTEDSLSVNIINKTNTNVPISLYQLKDDQVVNKIWLTNIKTDSTIVIPRMGADKLTLNYNNEVPEYNLRNNWKSLKGFFFNNRPFKFVFFKDLEEPYYNQIFFVPEVEFNIYDGIALGMRINNKSILNKPFTFSVTPMYSSNTGTLVGKFSAFVDDNIREKGKLYNIRYLVTGSRFHYTKDAFYSYFIPVIQFRFRDENLRTNKNEFIQLRQVYVNREKSEFVTDSNTENYNIFNAKYGNYQSEATKHFSLLNDLQISNSFGKVSTEIHYRKLFENNRQISFRFFAGAFMYRSTNSEFFSFGLDRPNDYMFDYNLLGRSETTGIYSQQYVYAEGGFKSKLDTRFANQWMTTINGTFNIWNWIQIYGDAGMFKNQYSSAKFAYDSGLHLNLVPDYFELFLPVYSSNGFELNSNNYGEKIRFVVTLSPKTLISLFTRKWF</sequence>
<name>A0A562KSZ6_9FLAO</name>
<dbReference type="Gene3D" id="1.10.390.10">
    <property type="entry name" value="Neutral Protease Domain 2"/>
    <property type="match status" value="1"/>
</dbReference>
<dbReference type="EMBL" id="VLKM01000001">
    <property type="protein sequence ID" value="TWH98456.1"/>
    <property type="molecule type" value="Genomic_DNA"/>
</dbReference>
<organism evidence="1 2">
    <name type="scientific">Flavobacterium cheniae</name>
    <dbReference type="NCBI Taxonomy" id="295428"/>
    <lineage>
        <taxon>Bacteria</taxon>
        <taxon>Pseudomonadati</taxon>
        <taxon>Bacteroidota</taxon>
        <taxon>Flavobacteriia</taxon>
        <taxon>Flavobacteriales</taxon>
        <taxon>Flavobacteriaceae</taxon>
        <taxon>Flavobacterium</taxon>
    </lineage>
</organism>
<evidence type="ECO:0000313" key="2">
    <source>
        <dbReference type="Proteomes" id="UP000315312"/>
    </source>
</evidence>
<gene>
    <name evidence="1" type="ORF">IP97_00407</name>
</gene>
<proteinExistence type="predicted"/>
<comment type="caution">
    <text evidence="1">The sequence shown here is derived from an EMBL/GenBank/DDBJ whole genome shotgun (WGS) entry which is preliminary data.</text>
</comment>
<reference evidence="1 2" key="1">
    <citation type="journal article" date="2015" name="Stand. Genomic Sci.">
        <title>Genomic Encyclopedia of Bacterial and Archaeal Type Strains, Phase III: the genomes of soil and plant-associated and newly described type strains.</title>
        <authorList>
            <person name="Whitman W.B."/>
            <person name="Woyke T."/>
            <person name="Klenk H.P."/>
            <person name="Zhou Y."/>
            <person name="Lilburn T.G."/>
            <person name="Beck B.J."/>
            <person name="De Vos P."/>
            <person name="Vandamme P."/>
            <person name="Eisen J.A."/>
            <person name="Garrity G."/>
            <person name="Hugenholtz P."/>
            <person name="Kyrpides N.C."/>
        </authorList>
    </citation>
    <scope>NUCLEOTIDE SEQUENCE [LARGE SCALE GENOMIC DNA]</scope>
    <source>
        <strain evidence="1 2">CGMCC 1.6844</strain>
    </source>
</reference>
<evidence type="ECO:0008006" key="3">
    <source>
        <dbReference type="Google" id="ProtNLM"/>
    </source>
</evidence>
<accession>A0A562KSZ6</accession>
<evidence type="ECO:0000313" key="1">
    <source>
        <dbReference type="EMBL" id="TWH98456.1"/>
    </source>
</evidence>
<dbReference type="Proteomes" id="UP000315312">
    <property type="component" value="Unassembled WGS sequence"/>
</dbReference>
<protein>
    <recommendedName>
        <fullName evidence="3">Aminopeptidase</fullName>
    </recommendedName>
</protein>
<dbReference type="InterPro" id="IPR027268">
    <property type="entry name" value="Peptidase_M4/M1_CTD_sf"/>
</dbReference>
<keyword evidence="2" id="KW-1185">Reference proteome</keyword>
<dbReference type="AlphaFoldDB" id="A0A562KSZ6"/>